<dbReference type="FunFam" id="1.10.287.610:FF:000001">
    <property type="entry name" value="30S ribosomal protein S2"/>
    <property type="match status" value="1"/>
</dbReference>
<dbReference type="PROSITE" id="PS00962">
    <property type="entry name" value="RIBOSOMAL_S2_1"/>
    <property type="match status" value="1"/>
</dbReference>
<dbReference type="GO" id="GO:0003735">
    <property type="term" value="F:structural constituent of ribosome"/>
    <property type="evidence" value="ECO:0007669"/>
    <property type="project" value="InterPro"/>
</dbReference>
<dbReference type="PANTHER" id="PTHR12534:SF0">
    <property type="entry name" value="SMALL RIBOSOMAL SUBUNIT PROTEIN US2M"/>
    <property type="match status" value="1"/>
</dbReference>
<dbReference type="GO" id="GO:0009507">
    <property type="term" value="C:chloroplast"/>
    <property type="evidence" value="ECO:0007669"/>
    <property type="project" value="UniProtKB-SubCell"/>
</dbReference>
<evidence type="ECO:0000313" key="7">
    <source>
        <dbReference type="EMBL" id="QDH81774.1"/>
    </source>
</evidence>
<gene>
    <name evidence="5 7" type="primary">rps2</name>
</gene>
<dbReference type="AlphaFoldDB" id="A0A514CPT4"/>
<keyword evidence="3 5" id="KW-0687">Ribonucleoprotein</keyword>
<dbReference type="RefSeq" id="YP_009677113.1">
    <property type="nucleotide sequence ID" value="NC_043929.1"/>
</dbReference>
<dbReference type="GO" id="GO:0005763">
    <property type="term" value="C:mitochondrial small ribosomal subunit"/>
    <property type="evidence" value="ECO:0007669"/>
    <property type="project" value="TreeGrafter"/>
</dbReference>
<keyword evidence="7" id="KW-0934">Plastid</keyword>
<dbReference type="InterPro" id="IPR018130">
    <property type="entry name" value="Ribosomal_uS2_CS"/>
</dbReference>
<geneLocation type="chloroplast" evidence="7"/>
<dbReference type="PANTHER" id="PTHR12534">
    <property type="entry name" value="30S RIBOSOMAL PROTEIN S2 PROKARYOTIC AND ORGANELLAR"/>
    <property type="match status" value="1"/>
</dbReference>
<evidence type="ECO:0000256" key="6">
    <source>
        <dbReference type="RuleBase" id="RU003631"/>
    </source>
</evidence>
<accession>A0A514CPT4</accession>
<dbReference type="EMBL" id="MK561359">
    <property type="protein sequence ID" value="QDH81774.1"/>
    <property type="molecule type" value="Genomic_DNA"/>
</dbReference>
<protein>
    <recommendedName>
        <fullName evidence="4 5">Small ribosomal subunit protein uS2c</fullName>
    </recommendedName>
</protein>
<reference evidence="7" key="1">
    <citation type="submission" date="2019-02" db="EMBL/GenBank/DDBJ databases">
        <title>Dictyochophyceae plastid genomes reveal unusual variability of their organisation.</title>
        <authorList>
            <person name="Han K.Y."/>
            <person name="Maciszewski K."/>
            <person name="Graf L."/>
            <person name="Andersen R.A."/>
            <person name="Karnkowska A."/>
            <person name="Yoon H.S."/>
        </authorList>
    </citation>
    <scope>NUCLEOTIDE SEQUENCE</scope>
</reference>
<sequence>MAKLLLDQLLAAGVHFGHKASRWNPKMFPYIYTERKGIHLLDLVQTAELLTEASTFVNDAAQSDKIFLFVGTKEQASSIIAKEALHCNSFYVNHRWLGGMLTNWKTVSQRIEYLKTLEQQELEGHFESLPKKEIANKKKELEKLRCYLDGIKDMPRVPDVMIVVDQRRELTAVKEAISLNIPIISILDTNCDPDLVDLPIPGNDDSISSIQLILRVLSTNILSGQE</sequence>
<evidence type="ECO:0000256" key="1">
    <source>
        <dbReference type="ARBA" id="ARBA00006242"/>
    </source>
</evidence>
<comment type="similarity">
    <text evidence="1 5 6">Belongs to the universal ribosomal protein uS2 family.</text>
</comment>
<name>A0A514CPT4_9STRA</name>
<dbReference type="PRINTS" id="PR00395">
    <property type="entry name" value="RIBOSOMALS2"/>
</dbReference>
<dbReference type="InterPro" id="IPR001865">
    <property type="entry name" value="Ribosomal_uS2"/>
</dbReference>
<dbReference type="Pfam" id="PF00318">
    <property type="entry name" value="Ribosomal_S2"/>
    <property type="match status" value="1"/>
</dbReference>
<evidence type="ECO:0000256" key="3">
    <source>
        <dbReference type="ARBA" id="ARBA00023274"/>
    </source>
</evidence>
<evidence type="ECO:0000256" key="5">
    <source>
        <dbReference type="HAMAP-Rule" id="MF_00291"/>
    </source>
</evidence>
<dbReference type="GO" id="GO:0006412">
    <property type="term" value="P:translation"/>
    <property type="evidence" value="ECO:0007669"/>
    <property type="project" value="UniProtKB-UniRule"/>
</dbReference>
<dbReference type="Gene3D" id="1.10.287.610">
    <property type="entry name" value="Helix hairpin bin"/>
    <property type="match status" value="1"/>
</dbReference>
<dbReference type="GeneID" id="40868970"/>
<dbReference type="InterPro" id="IPR005706">
    <property type="entry name" value="Ribosomal_uS2_bac/mit/plastid"/>
</dbReference>
<dbReference type="HAMAP" id="MF_00291_B">
    <property type="entry name" value="Ribosomal_uS2_B"/>
    <property type="match status" value="1"/>
</dbReference>
<keyword evidence="7" id="KW-0150">Chloroplast</keyword>
<keyword evidence="2 5" id="KW-0689">Ribosomal protein</keyword>
<dbReference type="NCBIfam" id="TIGR01011">
    <property type="entry name" value="rpsB_bact"/>
    <property type="match status" value="1"/>
</dbReference>
<dbReference type="Gene3D" id="3.40.50.10490">
    <property type="entry name" value="Glucose-6-phosphate isomerase like protein, domain 1"/>
    <property type="match status" value="1"/>
</dbReference>
<dbReference type="PROSITE" id="PS00963">
    <property type="entry name" value="RIBOSOMAL_S2_2"/>
    <property type="match status" value="1"/>
</dbReference>
<dbReference type="CDD" id="cd01425">
    <property type="entry name" value="RPS2"/>
    <property type="match status" value="1"/>
</dbReference>
<proteinExistence type="inferred from homology"/>
<dbReference type="SUPFAM" id="SSF52313">
    <property type="entry name" value="Ribosomal protein S2"/>
    <property type="match status" value="1"/>
</dbReference>
<comment type="subcellular location">
    <subcellularLocation>
        <location evidence="5">Plastid</location>
        <location evidence="5">Chloroplast</location>
    </subcellularLocation>
</comment>
<evidence type="ECO:0000256" key="4">
    <source>
        <dbReference type="ARBA" id="ARBA00035155"/>
    </source>
</evidence>
<organism evidence="7">
    <name type="scientific">Octactis speculum</name>
    <dbReference type="NCBI Taxonomy" id="3111310"/>
    <lineage>
        <taxon>Eukaryota</taxon>
        <taxon>Sar</taxon>
        <taxon>Stramenopiles</taxon>
        <taxon>Ochrophyta</taxon>
        <taxon>Dictyochophyceae</taxon>
        <taxon>Dictyochales</taxon>
        <taxon>Dictyochaceae</taxon>
        <taxon>Octactis</taxon>
    </lineage>
</organism>
<dbReference type="InterPro" id="IPR023591">
    <property type="entry name" value="Ribosomal_uS2_flav_dom_sf"/>
</dbReference>
<evidence type="ECO:0000256" key="2">
    <source>
        <dbReference type="ARBA" id="ARBA00022980"/>
    </source>
</evidence>